<keyword evidence="1" id="KW-0732">Signal</keyword>
<reference evidence="2" key="1">
    <citation type="submission" date="2023-05" db="EMBL/GenBank/DDBJ databases">
        <authorList>
            <person name="Zhang X."/>
        </authorList>
    </citation>
    <scope>NUCLEOTIDE SEQUENCE</scope>
    <source>
        <strain evidence="2">YF14B1</strain>
    </source>
</reference>
<gene>
    <name evidence="2" type="ORF">QNI16_08270</name>
</gene>
<name>A0AAE3QP13_9BACT</name>
<comment type="caution">
    <text evidence="2">The sequence shown here is derived from an EMBL/GenBank/DDBJ whole genome shotgun (WGS) entry which is preliminary data.</text>
</comment>
<feature type="chain" id="PRO_5042241470" evidence="1">
    <location>
        <begin position="21"/>
        <end position="293"/>
    </location>
</feature>
<organism evidence="2 3">
    <name type="scientific">Xanthocytophaga flava</name>
    <dbReference type="NCBI Taxonomy" id="3048013"/>
    <lineage>
        <taxon>Bacteria</taxon>
        <taxon>Pseudomonadati</taxon>
        <taxon>Bacteroidota</taxon>
        <taxon>Cytophagia</taxon>
        <taxon>Cytophagales</taxon>
        <taxon>Rhodocytophagaceae</taxon>
        <taxon>Xanthocytophaga</taxon>
    </lineage>
</organism>
<dbReference type="InterPro" id="IPR025345">
    <property type="entry name" value="DUF4249"/>
</dbReference>
<dbReference type="PROSITE" id="PS51257">
    <property type="entry name" value="PROKAR_LIPOPROTEIN"/>
    <property type="match status" value="1"/>
</dbReference>
<evidence type="ECO:0000256" key="1">
    <source>
        <dbReference type="SAM" id="SignalP"/>
    </source>
</evidence>
<proteinExistence type="predicted"/>
<evidence type="ECO:0000313" key="2">
    <source>
        <dbReference type="EMBL" id="MDJ1480476.1"/>
    </source>
</evidence>
<sequence>MKHISLFIIVPLLLCLLSSCEDVVQLDVAAAEPQLVIDAFISNTSKVQTIRLTKTVPYFEEGNAPTVSGAEIVLQNETTGREFIFTDTQSNGQYTWKPTGRDSIGKVGDTFLLTVRYDKNEYQAFSQLNRTTKIDSITAKYEKESGDDKAGYYAQFYGSDLKKQKDYYWIKSFKNGIYQTKLLTYATNAVRGTDNENKSDGFKFIAPIRESITDGDDPFQLGDKVRVEIWSITGETLEFFSQAEAQINNGGLFARPPENLRTNFANKTDASKKPVGWFSTSAVSELEGIIEDK</sequence>
<protein>
    <submittedName>
        <fullName evidence="2">DUF4249 domain-containing protein</fullName>
    </submittedName>
</protein>
<feature type="signal peptide" evidence="1">
    <location>
        <begin position="1"/>
        <end position="20"/>
    </location>
</feature>
<accession>A0AAE3QP13</accession>
<dbReference type="AlphaFoldDB" id="A0AAE3QP13"/>
<dbReference type="Proteomes" id="UP001241110">
    <property type="component" value="Unassembled WGS sequence"/>
</dbReference>
<dbReference type="RefSeq" id="WP_313977184.1">
    <property type="nucleotide sequence ID" value="NZ_JASJOS010000003.1"/>
</dbReference>
<dbReference type="Pfam" id="PF14054">
    <property type="entry name" value="DUF4249"/>
    <property type="match status" value="1"/>
</dbReference>
<evidence type="ECO:0000313" key="3">
    <source>
        <dbReference type="Proteomes" id="UP001241110"/>
    </source>
</evidence>
<dbReference type="EMBL" id="JASJOS010000003">
    <property type="protein sequence ID" value="MDJ1480476.1"/>
    <property type="molecule type" value="Genomic_DNA"/>
</dbReference>